<name>A0ABY8CMM6_9HYPH</name>
<proteinExistence type="predicted"/>
<dbReference type="RefSeq" id="WP_280730620.1">
    <property type="nucleotide sequence ID" value="NZ_CP120367.1"/>
</dbReference>
<feature type="region of interest" description="Disordered" evidence="1">
    <location>
        <begin position="101"/>
        <end position="136"/>
    </location>
</feature>
<evidence type="ECO:0000256" key="1">
    <source>
        <dbReference type="SAM" id="MobiDB-lite"/>
    </source>
</evidence>
<accession>A0ABY8CMM6</accession>
<dbReference type="EMBL" id="CP120370">
    <property type="protein sequence ID" value="WEX79919.1"/>
    <property type="molecule type" value="Genomic_DNA"/>
</dbReference>
<sequence>MSVTIVRYRTRPEMADENERLISDVLRELHLSAPDGFRYLAVRLSDNEFVHLASFDEGAMPITELKTFQTFRAGGKERWLGSPAFTEASIIGAYGAWGSMAPRDPTRATAEAAGVRTEASEPETHPSEFAARGGPS</sequence>
<gene>
    <name evidence="2" type="ORF">PYH38_001293</name>
</gene>
<evidence type="ECO:0008006" key="4">
    <source>
        <dbReference type="Google" id="ProtNLM"/>
    </source>
</evidence>
<protein>
    <recommendedName>
        <fullName evidence="4">ABM domain-containing protein</fullName>
    </recommendedName>
</protein>
<dbReference type="Proteomes" id="UP001235547">
    <property type="component" value="Chromosome 2"/>
</dbReference>
<evidence type="ECO:0000313" key="2">
    <source>
        <dbReference type="EMBL" id="WEX79919.1"/>
    </source>
</evidence>
<keyword evidence="3" id="KW-1185">Reference proteome</keyword>
<reference evidence="2 3" key="1">
    <citation type="submission" date="2023-03" db="EMBL/GenBank/DDBJ databases">
        <authorList>
            <person name="Kaur S."/>
            <person name="Espinosa-Saiz D."/>
            <person name="Velazquez E."/>
            <person name="Menendez E."/>
            <person name="diCenzo G.C."/>
        </authorList>
    </citation>
    <scope>NUCLEOTIDE SEQUENCE [LARGE SCALE GENOMIC DNA]</scope>
    <source>
        <strain evidence="2 3">LMG 27395</strain>
    </source>
</reference>
<organism evidence="2 3">
    <name type="scientific">Sinorhizobium numidicum</name>
    <dbReference type="NCBI Taxonomy" id="680248"/>
    <lineage>
        <taxon>Bacteria</taxon>
        <taxon>Pseudomonadati</taxon>
        <taxon>Pseudomonadota</taxon>
        <taxon>Alphaproteobacteria</taxon>
        <taxon>Hyphomicrobiales</taxon>
        <taxon>Rhizobiaceae</taxon>
        <taxon>Sinorhizobium/Ensifer group</taxon>
        <taxon>Sinorhizobium</taxon>
    </lineage>
</organism>
<evidence type="ECO:0000313" key="3">
    <source>
        <dbReference type="Proteomes" id="UP001235547"/>
    </source>
</evidence>